<organism evidence="1 2">
    <name type="scientific">Musa balbisiana</name>
    <name type="common">Banana</name>
    <dbReference type="NCBI Taxonomy" id="52838"/>
    <lineage>
        <taxon>Eukaryota</taxon>
        <taxon>Viridiplantae</taxon>
        <taxon>Streptophyta</taxon>
        <taxon>Embryophyta</taxon>
        <taxon>Tracheophyta</taxon>
        <taxon>Spermatophyta</taxon>
        <taxon>Magnoliopsida</taxon>
        <taxon>Liliopsida</taxon>
        <taxon>Zingiberales</taxon>
        <taxon>Musaceae</taxon>
        <taxon>Musa</taxon>
    </lineage>
</organism>
<accession>A0A4V4H3N4</accession>
<dbReference type="EMBL" id="PYDT01000009">
    <property type="protein sequence ID" value="THU48946.1"/>
    <property type="molecule type" value="Genomic_DNA"/>
</dbReference>
<reference evidence="1 2" key="1">
    <citation type="journal article" date="2019" name="Nat. Plants">
        <title>Genome sequencing of Musa balbisiana reveals subgenome evolution and function divergence in polyploid bananas.</title>
        <authorList>
            <person name="Yao X."/>
        </authorList>
    </citation>
    <scope>NUCLEOTIDE SEQUENCE [LARGE SCALE GENOMIC DNA]</scope>
    <source>
        <strain evidence="2">cv. DH-PKW</strain>
        <tissue evidence="1">Leaves</tissue>
    </source>
</reference>
<protein>
    <submittedName>
        <fullName evidence="1">Uncharacterized protein</fullName>
    </submittedName>
</protein>
<evidence type="ECO:0000313" key="1">
    <source>
        <dbReference type="EMBL" id="THU48946.1"/>
    </source>
</evidence>
<comment type="caution">
    <text evidence="1">The sequence shown here is derived from an EMBL/GenBank/DDBJ whole genome shotgun (WGS) entry which is preliminary data.</text>
</comment>
<proteinExistence type="predicted"/>
<name>A0A4V4H3N4_MUSBA</name>
<keyword evidence="2" id="KW-1185">Reference proteome</keyword>
<sequence>MFAVEHVDYPVKGSYTLTMKRIGEKSNQNDLQALFSISTSECCEICDLPQYELPHHALLVPPL</sequence>
<dbReference type="AlphaFoldDB" id="A0A4V4H3N4"/>
<dbReference type="Proteomes" id="UP000317650">
    <property type="component" value="Chromosome 6"/>
</dbReference>
<evidence type="ECO:0000313" key="2">
    <source>
        <dbReference type="Proteomes" id="UP000317650"/>
    </source>
</evidence>
<gene>
    <name evidence="1" type="ORF">C4D60_Mb06t04350</name>
</gene>